<feature type="non-terminal residue" evidence="1">
    <location>
        <position position="1"/>
    </location>
</feature>
<reference evidence="1 2" key="1">
    <citation type="journal article" date="2019" name="Sci. Rep.">
        <title>A high-quality genome of Eragrostis curvula grass provides insights into Poaceae evolution and supports new strategies to enhance forage quality.</title>
        <authorList>
            <person name="Carballo J."/>
            <person name="Santos B.A.C.M."/>
            <person name="Zappacosta D."/>
            <person name="Garbus I."/>
            <person name="Selva J.P."/>
            <person name="Gallo C.A."/>
            <person name="Diaz A."/>
            <person name="Albertini E."/>
            <person name="Caccamo M."/>
            <person name="Echenique V."/>
        </authorList>
    </citation>
    <scope>NUCLEOTIDE SEQUENCE [LARGE SCALE GENOMIC DNA]</scope>
    <source>
        <strain evidence="2">cv. Victoria</strain>
        <tissue evidence="1">Leaf</tissue>
    </source>
</reference>
<organism evidence="1 2">
    <name type="scientific">Eragrostis curvula</name>
    <name type="common">weeping love grass</name>
    <dbReference type="NCBI Taxonomy" id="38414"/>
    <lineage>
        <taxon>Eukaryota</taxon>
        <taxon>Viridiplantae</taxon>
        <taxon>Streptophyta</taxon>
        <taxon>Embryophyta</taxon>
        <taxon>Tracheophyta</taxon>
        <taxon>Spermatophyta</taxon>
        <taxon>Magnoliopsida</taxon>
        <taxon>Liliopsida</taxon>
        <taxon>Poales</taxon>
        <taxon>Poaceae</taxon>
        <taxon>PACMAD clade</taxon>
        <taxon>Chloridoideae</taxon>
        <taxon>Eragrostideae</taxon>
        <taxon>Eragrostidinae</taxon>
        <taxon>Eragrostis</taxon>
    </lineage>
</organism>
<dbReference type="Gramene" id="TVU20760">
    <property type="protein sequence ID" value="TVU20760"/>
    <property type="gene ID" value="EJB05_30355"/>
</dbReference>
<name>A0A5J9UC41_9POAL</name>
<dbReference type="Proteomes" id="UP000324897">
    <property type="component" value="Unassembled WGS sequence"/>
</dbReference>
<evidence type="ECO:0000313" key="1">
    <source>
        <dbReference type="EMBL" id="TVU20760.1"/>
    </source>
</evidence>
<proteinExistence type="predicted"/>
<comment type="caution">
    <text evidence="1">The sequence shown here is derived from an EMBL/GenBank/DDBJ whole genome shotgun (WGS) entry which is preliminary data.</text>
</comment>
<dbReference type="EMBL" id="RWGY01000026">
    <property type="protein sequence ID" value="TVU20760.1"/>
    <property type="molecule type" value="Genomic_DNA"/>
</dbReference>
<keyword evidence="2" id="KW-1185">Reference proteome</keyword>
<gene>
    <name evidence="1" type="ORF">EJB05_30355</name>
</gene>
<sequence>MASTAGYDLRLLLGVEVKLVQGPSHTGHVCAAQRRSRRCAVELESIEVFVHPSFRRRVSSPAVQIPLPVQLLLCVHKLHSGRRVRQAARPCSLYRIHATKSAASVGIPKEKKA</sequence>
<dbReference type="AlphaFoldDB" id="A0A5J9UC41"/>
<accession>A0A5J9UC41</accession>
<evidence type="ECO:0000313" key="2">
    <source>
        <dbReference type="Proteomes" id="UP000324897"/>
    </source>
</evidence>
<protein>
    <submittedName>
        <fullName evidence="1">Uncharacterized protein</fullName>
    </submittedName>
</protein>